<evidence type="ECO:0000313" key="4">
    <source>
        <dbReference type="Proteomes" id="UP000596660"/>
    </source>
</evidence>
<evidence type="ECO:0000256" key="1">
    <source>
        <dbReference type="ARBA" id="ARBA00023002"/>
    </source>
</evidence>
<evidence type="ECO:0000313" key="3">
    <source>
        <dbReference type="EnsemblPlants" id="AUR62043464-RA:cds"/>
    </source>
</evidence>
<reference evidence="3" key="2">
    <citation type="submission" date="2021-03" db="UniProtKB">
        <authorList>
            <consortium name="EnsemblPlants"/>
        </authorList>
    </citation>
    <scope>IDENTIFICATION</scope>
</reference>
<evidence type="ECO:0000256" key="2">
    <source>
        <dbReference type="ARBA" id="ARBA00023027"/>
    </source>
</evidence>
<keyword evidence="4" id="KW-1185">Reference proteome</keyword>
<keyword evidence="2" id="KW-0520">NAD</keyword>
<dbReference type="AlphaFoldDB" id="A0A803NBM3"/>
<accession>A0A803NBM3</accession>
<name>A0A803NBM3_CHEQI</name>
<dbReference type="Gramene" id="AUR62043464-RA">
    <property type="protein sequence ID" value="AUR62043464-RA:cds"/>
    <property type="gene ID" value="AUR62043464"/>
</dbReference>
<sequence>MRTGSSSRLFKIGKKFCFPDVPSSWVSRTVDSILHFQDHRPKDQILKMGGFDHRTLGKPLPDQMRPLWVRDHTVKDGFTWCMHHYDQVHDCLHEQIDDNEHEIPFTKGDPLPFDLMSLLSPTTNGNDRKRGYLVRNDGHRVEIDTLRGKNILFCCFFVPQFWLRSRVCNAIRGIITAYSNLPKSDYEMVMVAKMRRNWANDEDAFNHFFSAFPSSWLAVPFSDTLSRDKICNSLGLFSDSVGLLVDHHQKVVEHKHLLGYNGLSFPPFCDPEFDYSWWKIHTHLHSNLDSEFVFKINNNAAGANDFVTVGIDLENKVSVFELKDKLVGLYLCYDGTLIRTLNLLSQECKARDQEFHIVLVYLPYRDSSDPLLFQEAINHVLHKLKISANPHWWVSPFNDFVSRRLLEIGLSYYHHDKEDELVILDPKMNIADHLGKYVINRLGINGYPFTRHSLVQKELEAIRAVTLESLLVYGSRDYVLRMNLTNHNDISNGIDEVPIGELRGKHVLLYIDLVETPSDTYYTLLEWYNQNKTARVADFEVVFVHFDGEASTSFGSPKPMPWLVCPFDPQHTVFVKEKILMGCTYKGILAAFDKDGHLITLFAKDLLDSFGPEGFPSYNGLHNEVVLLIGDQYLLEMDDLLDNGPVKGDLFGSLREFQKMAVDYLSTKVFYEANSELDTDNAITFVTVKRVGDSNFVLEST</sequence>
<organism evidence="3 4">
    <name type="scientific">Chenopodium quinoa</name>
    <name type="common">Quinoa</name>
    <dbReference type="NCBI Taxonomy" id="63459"/>
    <lineage>
        <taxon>Eukaryota</taxon>
        <taxon>Viridiplantae</taxon>
        <taxon>Streptophyta</taxon>
        <taxon>Embryophyta</taxon>
        <taxon>Tracheophyta</taxon>
        <taxon>Spermatophyta</taxon>
        <taxon>Magnoliopsida</taxon>
        <taxon>eudicotyledons</taxon>
        <taxon>Gunneridae</taxon>
        <taxon>Pentapetalae</taxon>
        <taxon>Caryophyllales</taxon>
        <taxon>Chenopodiaceae</taxon>
        <taxon>Chenopodioideae</taxon>
        <taxon>Atripliceae</taxon>
        <taxon>Chenopodium</taxon>
    </lineage>
</organism>
<keyword evidence="1" id="KW-0560">Oxidoreductase</keyword>
<reference evidence="3" key="1">
    <citation type="journal article" date="2017" name="Nature">
        <title>The genome of Chenopodium quinoa.</title>
        <authorList>
            <person name="Jarvis D.E."/>
            <person name="Ho Y.S."/>
            <person name="Lightfoot D.J."/>
            <person name="Schmoeckel S.M."/>
            <person name="Li B."/>
            <person name="Borm T.J.A."/>
            <person name="Ohyanagi H."/>
            <person name="Mineta K."/>
            <person name="Michell C.T."/>
            <person name="Saber N."/>
            <person name="Kharbatia N.M."/>
            <person name="Rupper R.R."/>
            <person name="Sharp A.R."/>
            <person name="Dally N."/>
            <person name="Boughton B.A."/>
            <person name="Woo Y.H."/>
            <person name="Gao G."/>
            <person name="Schijlen E.G.W.M."/>
            <person name="Guo X."/>
            <person name="Momin A.A."/>
            <person name="Negrao S."/>
            <person name="Al-Babili S."/>
            <person name="Gehring C."/>
            <person name="Roessner U."/>
            <person name="Jung C."/>
            <person name="Murphy K."/>
            <person name="Arold S.T."/>
            <person name="Gojobori T."/>
            <person name="van der Linden C.G."/>
            <person name="van Loo E.N."/>
            <person name="Jellen E.N."/>
            <person name="Maughan P.J."/>
            <person name="Tester M."/>
        </authorList>
    </citation>
    <scope>NUCLEOTIDE SEQUENCE [LARGE SCALE GENOMIC DNA]</scope>
    <source>
        <strain evidence="3">cv. PI 614886</strain>
    </source>
</reference>
<dbReference type="InterPro" id="IPR052259">
    <property type="entry name" value="Nucleoredoxin-like"/>
</dbReference>
<dbReference type="PANTHER" id="PTHR13871:SF96">
    <property type="entry name" value="THIOREDOXIN DOMAIN-CONTAINING PROTEIN"/>
    <property type="match status" value="1"/>
</dbReference>
<dbReference type="GO" id="GO:0016491">
    <property type="term" value="F:oxidoreductase activity"/>
    <property type="evidence" value="ECO:0007669"/>
    <property type="project" value="UniProtKB-KW"/>
</dbReference>
<proteinExistence type="predicted"/>
<dbReference type="EnsemblPlants" id="AUR62043464-RA">
    <property type="protein sequence ID" value="AUR62043464-RA:cds"/>
    <property type="gene ID" value="AUR62043464"/>
</dbReference>
<protein>
    <submittedName>
        <fullName evidence="3">Uncharacterized protein</fullName>
    </submittedName>
</protein>
<dbReference type="Proteomes" id="UP000596660">
    <property type="component" value="Unplaced"/>
</dbReference>
<dbReference type="PANTHER" id="PTHR13871">
    <property type="entry name" value="THIOREDOXIN"/>
    <property type="match status" value="1"/>
</dbReference>